<evidence type="ECO:0000313" key="1">
    <source>
        <dbReference type="EMBL" id="GAA3984579.1"/>
    </source>
</evidence>
<proteinExistence type="predicted"/>
<comment type="caution">
    <text evidence="1">The sequence shown here is derived from an EMBL/GenBank/DDBJ whole genome shotgun (WGS) entry which is preliminary data.</text>
</comment>
<reference evidence="2" key="1">
    <citation type="journal article" date="2019" name="Int. J. Syst. Evol. Microbiol.">
        <title>The Global Catalogue of Microorganisms (GCM) 10K type strain sequencing project: providing services to taxonomists for standard genome sequencing and annotation.</title>
        <authorList>
            <consortium name="The Broad Institute Genomics Platform"/>
            <consortium name="The Broad Institute Genome Sequencing Center for Infectious Disease"/>
            <person name="Wu L."/>
            <person name="Ma J."/>
        </authorList>
    </citation>
    <scope>NUCLEOTIDE SEQUENCE [LARGE SCALE GENOMIC DNA]</scope>
    <source>
        <strain evidence="2">JCM 16601</strain>
    </source>
</reference>
<keyword evidence="2" id="KW-1185">Reference proteome</keyword>
<protein>
    <submittedName>
        <fullName evidence="1">Uncharacterized protein</fullName>
    </submittedName>
</protein>
<dbReference type="InterPro" id="IPR053747">
    <property type="entry name" value="Fluoresc_Recovery_Reg"/>
</dbReference>
<accession>A0ABP7QLU0</accession>
<dbReference type="EMBL" id="BAAAZC010000028">
    <property type="protein sequence ID" value="GAA3984579.1"/>
    <property type="molecule type" value="Genomic_DNA"/>
</dbReference>
<name>A0ABP7QLU0_9SPHI</name>
<dbReference type="RefSeq" id="WP_259093426.1">
    <property type="nucleotide sequence ID" value="NZ_BAAAZC010000028.1"/>
</dbReference>
<organism evidence="1 2">
    <name type="scientific">Mucilaginibacter dorajii</name>
    <dbReference type="NCBI Taxonomy" id="692994"/>
    <lineage>
        <taxon>Bacteria</taxon>
        <taxon>Pseudomonadati</taxon>
        <taxon>Bacteroidota</taxon>
        <taxon>Sphingobacteriia</taxon>
        <taxon>Sphingobacteriales</taxon>
        <taxon>Sphingobacteriaceae</taxon>
        <taxon>Mucilaginibacter</taxon>
    </lineage>
</organism>
<dbReference type="Proteomes" id="UP001500742">
    <property type="component" value="Unassembled WGS sequence"/>
</dbReference>
<gene>
    <name evidence="1" type="ORF">GCM10022210_40640</name>
</gene>
<sequence>MYNEYQKLSKSDKKVVRELIDKGIASEFKKGMEELDLIMQKWRDEGVNDQQHYAELYGAIRDFDKYIARRYDDLRGSRYVSTLTFMIADDIVSISDLDGLSTEFRDEMASVVKKIKDSN</sequence>
<evidence type="ECO:0000313" key="2">
    <source>
        <dbReference type="Proteomes" id="UP001500742"/>
    </source>
</evidence>
<dbReference type="Gene3D" id="6.10.140.1840">
    <property type="match status" value="1"/>
</dbReference>